<accession>A0ABN9RNU2</accession>
<dbReference type="Proteomes" id="UP001189429">
    <property type="component" value="Unassembled WGS sequence"/>
</dbReference>
<feature type="compositionally biased region" description="Low complexity" evidence="1">
    <location>
        <begin position="127"/>
        <end position="155"/>
    </location>
</feature>
<evidence type="ECO:0000313" key="2">
    <source>
        <dbReference type="EMBL" id="CAK0820866.1"/>
    </source>
</evidence>
<keyword evidence="3" id="KW-1185">Reference proteome</keyword>
<protein>
    <submittedName>
        <fullName evidence="2">Uncharacterized protein</fullName>
    </submittedName>
</protein>
<comment type="caution">
    <text evidence="2">The sequence shown here is derived from an EMBL/GenBank/DDBJ whole genome shotgun (WGS) entry which is preliminary data.</text>
</comment>
<reference evidence="2" key="1">
    <citation type="submission" date="2023-10" db="EMBL/GenBank/DDBJ databases">
        <authorList>
            <person name="Chen Y."/>
            <person name="Shah S."/>
            <person name="Dougan E. K."/>
            <person name="Thang M."/>
            <person name="Chan C."/>
        </authorList>
    </citation>
    <scope>NUCLEOTIDE SEQUENCE [LARGE SCALE GENOMIC DNA]</scope>
</reference>
<gene>
    <name evidence="2" type="ORF">PCOR1329_LOCUS22381</name>
</gene>
<name>A0ABN9RNU2_9DINO</name>
<proteinExistence type="predicted"/>
<organism evidence="2 3">
    <name type="scientific">Prorocentrum cordatum</name>
    <dbReference type="NCBI Taxonomy" id="2364126"/>
    <lineage>
        <taxon>Eukaryota</taxon>
        <taxon>Sar</taxon>
        <taxon>Alveolata</taxon>
        <taxon>Dinophyceae</taxon>
        <taxon>Prorocentrales</taxon>
        <taxon>Prorocentraceae</taxon>
        <taxon>Prorocentrum</taxon>
    </lineage>
</organism>
<feature type="region of interest" description="Disordered" evidence="1">
    <location>
        <begin position="103"/>
        <end position="187"/>
    </location>
</feature>
<feature type="region of interest" description="Disordered" evidence="1">
    <location>
        <begin position="1"/>
        <end position="31"/>
    </location>
</feature>
<dbReference type="EMBL" id="CAUYUJ010007471">
    <property type="protein sequence ID" value="CAK0820866.1"/>
    <property type="molecule type" value="Genomic_DNA"/>
</dbReference>
<evidence type="ECO:0000256" key="1">
    <source>
        <dbReference type="SAM" id="MobiDB-lite"/>
    </source>
</evidence>
<evidence type="ECO:0000313" key="3">
    <source>
        <dbReference type="Proteomes" id="UP001189429"/>
    </source>
</evidence>
<sequence>MRAASCELRVKPTSGTPLPSRPGPLRSRTVQHAPHCPADAICRKLLEKILRAASCELRVKSTSGTPLPSRPGPLGTLPMPFAGSSWRRFCELRAARPLAPRCPRCPPLARGPQPRRARTLDASAHCPRSQQPAARLAASPRAAPAAQETEAQPIAERGRLPPLADSDLPARRGRAWEGASSEGGRDVVVVAADSVERGEPRC</sequence>
<feature type="compositionally biased region" description="Low complexity" evidence="1">
    <location>
        <begin position="12"/>
        <end position="28"/>
    </location>
</feature>